<proteinExistence type="predicted"/>
<dbReference type="Proteomes" id="UP000594015">
    <property type="component" value="Chromosome"/>
</dbReference>
<evidence type="ECO:0000256" key="1">
    <source>
        <dbReference type="SAM" id="Coils"/>
    </source>
</evidence>
<feature type="coiled-coil region" evidence="1">
    <location>
        <begin position="143"/>
        <end position="184"/>
    </location>
</feature>
<evidence type="ECO:0000313" key="3">
    <source>
        <dbReference type="EMBL" id="QOZ65564.1"/>
    </source>
</evidence>
<gene>
    <name evidence="3" type="ORF">WN72_03175</name>
</gene>
<protein>
    <submittedName>
        <fullName evidence="3">Uncharacterized protein</fullName>
    </submittedName>
</protein>
<evidence type="ECO:0000313" key="4">
    <source>
        <dbReference type="Proteomes" id="UP000594015"/>
    </source>
</evidence>
<dbReference type="AlphaFoldDB" id="A0AAE7NG76"/>
<organism evidence="3 4">
    <name type="scientific">Bradyrhizobium arachidis</name>
    <dbReference type="NCBI Taxonomy" id="858423"/>
    <lineage>
        <taxon>Bacteria</taxon>
        <taxon>Pseudomonadati</taxon>
        <taxon>Pseudomonadota</taxon>
        <taxon>Alphaproteobacteria</taxon>
        <taxon>Hyphomicrobiales</taxon>
        <taxon>Nitrobacteraceae</taxon>
        <taxon>Bradyrhizobium</taxon>
    </lineage>
</organism>
<dbReference type="EMBL" id="CP030050">
    <property type="protein sequence ID" value="QOZ65564.1"/>
    <property type="molecule type" value="Genomic_DNA"/>
</dbReference>
<sequence>MPSRFAPGEAPMCVALLTYADLSARLNISREAARSLARRRRWPRSRSDDGKALITVDLSELRYTPRPRRAREASHTDAAAARMEALEPFPFGPSPNGAPDSYSDAFSLREPVATSLENTSDSYPDAFSSREPASTSLENASEIEALKAEVARLEDVATAYRAVFERERERADRLAAELMQAAAETAAANAWAARLEDEVADLRTGRRPGGGVAGQGALRLGQLAASIVQADRAARR</sequence>
<evidence type="ECO:0000256" key="2">
    <source>
        <dbReference type="SAM" id="MobiDB-lite"/>
    </source>
</evidence>
<reference evidence="3 4" key="1">
    <citation type="submission" date="2018-06" db="EMBL/GenBank/DDBJ databases">
        <title>Comparative genomics of Bradyrhizobium nodulating Arachidis hypogaea.</title>
        <authorList>
            <person name="Li Y."/>
        </authorList>
    </citation>
    <scope>NUCLEOTIDE SEQUENCE [LARGE SCALE GENOMIC DNA]</scope>
    <source>
        <strain evidence="3 4">CCBAU 051107</strain>
    </source>
</reference>
<accession>A0AAE7NG76</accession>
<feature type="region of interest" description="Disordered" evidence="2">
    <location>
        <begin position="116"/>
        <end position="138"/>
    </location>
</feature>
<keyword evidence="1" id="KW-0175">Coiled coil</keyword>
<dbReference type="KEGG" id="barh:WN72_03175"/>
<name>A0AAE7NG76_9BRAD</name>